<dbReference type="GO" id="GO:0008757">
    <property type="term" value="F:S-adenosylmethionine-dependent methyltransferase activity"/>
    <property type="evidence" value="ECO:0007669"/>
    <property type="project" value="InterPro"/>
</dbReference>
<dbReference type="Pfam" id="PF08241">
    <property type="entry name" value="Methyltransf_11"/>
    <property type="match status" value="1"/>
</dbReference>
<evidence type="ECO:0000313" key="2">
    <source>
        <dbReference type="EMBL" id="RCW48446.1"/>
    </source>
</evidence>
<dbReference type="InterPro" id="IPR029063">
    <property type="entry name" value="SAM-dependent_MTases_sf"/>
</dbReference>
<dbReference type="EMBL" id="QPJD01000006">
    <property type="protein sequence ID" value="RCW48446.1"/>
    <property type="molecule type" value="Genomic_DNA"/>
</dbReference>
<comment type="caution">
    <text evidence="2">The sequence shown here is derived from an EMBL/GenBank/DDBJ whole genome shotgun (WGS) entry which is preliminary data.</text>
</comment>
<dbReference type="InterPro" id="IPR013216">
    <property type="entry name" value="Methyltransf_11"/>
</dbReference>
<dbReference type="Gene3D" id="3.40.50.150">
    <property type="entry name" value="Vaccinia Virus protein VP39"/>
    <property type="match status" value="1"/>
</dbReference>
<keyword evidence="3" id="KW-1185">Reference proteome</keyword>
<accession>A0A368W399</accession>
<dbReference type="GO" id="GO:0032259">
    <property type="term" value="P:methylation"/>
    <property type="evidence" value="ECO:0007669"/>
    <property type="project" value="UniProtKB-KW"/>
</dbReference>
<keyword evidence="2" id="KW-0489">Methyltransferase</keyword>
<dbReference type="SUPFAM" id="SSF53335">
    <property type="entry name" value="S-adenosyl-L-methionine-dependent methyltransferases"/>
    <property type="match status" value="1"/>
</dbReference>
<dbReference type="InterPro" id="IPR052356">
    <property type="entry name" value="Thiol_S-MT"/>
</dbReference>
<evidence type="ECO:0000313" key="3">
    <source>
        <dbReference type="Proteomes" id="UP000252415"/>
    </source>
</evidence>
<name>A0A368W399_9BACL</name>
<dbReference type="CDD" id="cd02440">
    <property type="entry name" value="AdoMet_MTases"/>
    <property type="match status" value="1"/>
</dbReference>
<dbReference type="OrthoDB" id="9772751at2"/>
<gene>
    <name evidence="2" type="ORF">DFP97_106146</name>
</gene>
<keyword evidence="2" id="KW-0808">Transferase</keyword>
<sequence length="198" mass="22603">MGKWFPKLYDTLMGPFERRGFGAIRRQLIQKASGEVLEIGSGTGLNFPFYINAKKVTAIEPEPLMRQLSIQRAQQAQVHIELMSANAEKLPFPDNHFDTIVCTLVLCTIPDPIKALEEISRVCKPDGQLFIFEHVKIDHPFLGPLQDRLTPVWRRLCDGCHLNRPTLDLVKQSNFKVINEKRYYKDIFIVAEAIKAGL</sequence>
<dbReference type="RefSeq" id="WP_114380052.1">
    <property type="nucleotide sequence ID" value="NZ_QPJD01000006.1"/>
</dbReference>
<dbReference type="AlphaFoldDB" id="A0A368W399"/>
<proteinExistence type="predicted"/>
<dbReference type="PANTHER" id="PTHR45036">
    <property type="entry name" value="METHYLTRANSFERASE LIKE 7B"/>
    <property type="match status" value="1"/>
</dbReference>
<protein>
    <submittedName>
        <fullName evidence="2">Methyltransferase family protein</fullName>
    </submittedName>
</protein>
<dbReference type="Proteomes" id="UP000252415">
    <property type="component" value="Unassembled WGS sequence"/>
</dbReference>
<evidence type="ECO:0000259" key="1">
    <source>
        <dbReference type="Pfam" id="PF08241"/>
    </source>
</evidence>
<dbReference type="PANTHER" id="PTHR45036:SF1">
    <property type="entry name" value="METHYLTRANSFERASE LIKE 7A"/>
    <property type="match status" value="1"/>
</dbReference>
<reference evidence="2 3" key="1">
    <citation type="submission" date="2018-07" db="EMBL/GenBank/DDBJ databases">
        <title>Genomic Encyclopedia of Type Strains, Phase III (KMG-III): the genomes of soil and plant-associated and newly described type strains.</title>
        <authorList>
            <person name="Whitman W."/>
        </authorList>
    </citation>
    <scope>NUCLEOTIDE SEQUENCE [LARGE SCALE GENOMIC DNA]</scope>
    <source>
        <strain evidence="2 3">CECT 7506</strain>
    </source>
</reference>
<organism evidence="2 3">
    <name type="scientific">Paenibacillus prosopidis</name>
    <dbReference type="NCBI Taxonomy" id="630520"/>
    <lineage>
        <taxon>Bacteria</taxon>
        <taxon>Bacillati</taxon>
        <taxon>Bacillota</taxon>
        <taxon>Bacilli</taxon>
        <taxon>Bacillales</taxon>
        <taxon>Paenibacillaceae</taxon>
        <taxon>Paenibacillus</taxon>
    </lineage>
</organism>
<feature type="domain" description="Methyltransferase type 11" evidence="1">
    <location>
        <begin position="37"/>
        <end position="131"/>
    </location>
</feature>